<sequence length="407" mass="45506">MDNWFYMDRITFENVLYNELGVNLTGKLLSIDFDLPVSFLIGETSDEILIKIQQIYSHKVCGKIICNENCISCAFNPPTYAKLAWFVQRLLIMRPIRKAFIKQKIFPTLLQEDFSYMKDDKNLTNHTIIPCDSTEENSLVISENKNDRNIQIQDLKENRLKYVFQPALVQQLRPALAQQLRPVLAQQLRPALAQQVHPVVVLQRVQLVLVQKVSETTTSTTTASTTSTTTTTTAATVTITSNICTVNWSGIKMIANCVNCSTMLFYYNYVTTYTAIGTSTRIAFSFRRNNGYFALDNLSVRSFTAPSTELLVNGGFEMGDLTGWSYCSQDNSSMTGGVKGNSSNFTYLSFTFRSQSGSYYYVGGGTTYADYISQTFSSTIGALYTVSLWILISGTGPLNDAALFLGI</sequence>
<dbReference type="Gene3D" id="2.60.120.260">
    <property type="entry name" value="Galactose-binding domain-like"/>
    <property type="match status" value="1"/>
</dbReference>
<comment type="caution">
    <text evidence="1">The sequence shown here is derived from an EMBL/GenBank/DDBJ whole genome shotgun (WGS) entry which is preliminary data.</text>
</comment>
<dbReference type="Proteomes" id="UP000663874">
    <property type="component" value="Unassembled WGS sequence"/>
</dbReference>
<name>A0A819CY34_9BILA</name>
<accession>A0A819CY34</accession>
<protein>
    <submittedName>
        <fullName evidence="1">Uncharacterized protein</fullName>
    </submittedName>
</protein>
<gene>
    <name evidence="1" type="ORF">FNK824_LOCUS16533</name>
</gene>
<dbReference type="AlphaFoldDB" id="A0A819CY34"/>
<organism evidence="1 2">
    <name type="scientific">Rotaria sordida</name>
    <dbReference type="NCBI Taxonomy" id="392033"/>
    <lineage>
        <taxon>Eukaryota</taxon>
        <taxon>Metazoa</taxon>
        <taxon>Spiralia</taxon>
        <taxon>Gnathifera</taxon>
        <taxon>Rotifera</taxon>
        <taxon>Eurotatoria</taxon>
        <taxon>Bdelloidea</taxon>
        <taxon>Philodinida</taxon>
        <taxon>Philodinidae</taxon>
        <taxon>Rotaria</taxon>
    </lineage>
</organism>
<reference evidence="1" key="1">
    <citation type="submission" date="2021-02" db="EMBL/GenBank/DDBJ databases">
        <authorList>
            <person name="Nowell W R."/>
        </authorList>
    </citation>
    <scope>NUCLEOTIDE SEQUENCE</scope>
</reference>
<dbReference type="EMBL" id="CAJOBE010002514">
    <property type="protein sequence ID" value="CAF3827318.1"/>
    <property type="molecule type" value="Genomic_DNA"/>
</dbReference>
<proteinExistence type="predicted"/>
<evidence type="ECO:0000313" key="2">
    <source>
        <dbReference type="Proteomes" id="UP000663874"/>
    </source>
</evidence>
<evidence type="ECO:0000313" key="1">
    <source>
        <dbReference type="EMBL" id="CAF3827318.1"/>
    </source>
</evidence>